<name>A0A7J4JGT1_9ARCH</name>
<dbReference type="EMBL" id="DUGH01000148">
    <property type="protein sequence ID" value="HIH16973.1"/>
    <property type="molecule type" value="Genomic_DNA"/>
</dbReference>
<evidence type="ECO:0000313" key="3">
    <source>
        <dbReference type="Proteomes" id="UP000564964"/>
    </source>
</evidence>
<evidence type="ECO:0000313" key="2">
    <source>
        <dbReference type="EMBL" id="MBS3062557.1"/>
    </source>
</evidence>
<evidence type="ECO:0000313" key="1">
    <source>
        <dbReference type="EMBL" id="HIH16973.1"/>
    </source>
</evidence>
<protein>
    <submittedName>
        <fullName evidence="1">Uncharacterized protein</fullName>
    </submittedName>
</protein>
<gene>
    <name evidence="1" type="ORF">HA252_06220</name>
    <name evidence="2" type="ORF">J4203_01670</name>
</gene>
<dbReference type="EMBL" id="JAGVWE010000002">
    <property type="protein sequence ID" value="MBS3062557.1"/>
    <property type="molecule type" value="Genomic_DNA"/>
</dbReference>
<dbReference type="Proteomes" id="UP000678237">
    <property type="component" value="Unassembled WGS sequence"/>
</dbReference>
<organism evidence="1 3">
    <name type="scientific">Candidatus Iainarchaeum sp</name>
    <dbReference type="NCBI Taxonomy" id="3101447"/>
    <lineage>
        <taxon>Archaea</taxon>
        <taxon>Candidatus Iainarchaeota</taxon>
        <taxon>Candidatus Iainarchaeia</taxon>
        <taxon>Candidatus Iainarchaeales</taxon>
        <taxon>Candidatus Iainarchaeaceae</taxon>
        <taxon>Candidatus Iainarchaeum</taxon>
    </lineage>
</organism>
<accession>A0A7J4JGT1</accession>
<reference evidence="1" key="1">
    <citation type="journal article" date="2020" name="bioRxiv">
        <title>A rank-normalized archaeal taxonomy based on genome phylogeny resolves widespread incomplete and uneven classifications.</title>
        <authorList>
            <person name="Rinke C."/>
            <person name="Chuvochina M."/>
            <person name="Mussig A.J."/>
            <person name="Chaumeil P.-A."/>
            <person name="Waite D.W."/>
            <person name="Whitman W.B."/>
            <person name="Parks D.H."/>
            <person name="Hugenholtz P."/>
        </authorList>
    </citation>
    <scope>NUCLEOTIDE SEQUENCE</scope>
    <source>
        <strain evidence="1">UBA10219</strain>
    </source>
</reference>
<proteinExistence type="predicted"/>
<reference evidence="2" key="3">
    <citation type="submission" date="2021-05" db="EMBL/GenBank/DDBJ databases">
        <title>Protein family content uncovers lineage relationships and bacterial pathway maintenance mechanisms in DPANN archaea.</title>
        <authorList>
            <person name="Castelle C.J."/>
            <person name="Meheust R."/>
            <person name="Jaffe A.L."/>
            <person name="Seitz K."/>
            <person name="Gong X."/>
            <person name="Baker B.J."/>
            <person name="Banfield J.F."/>
        </authorList>
    </citation>
    <scope>NUCLEOTIDE SEQUENCE</scope>
    <source>
        <strain evidence="2">RIFCSPLOWO2_01_FULL_58_19</strain>
    </source>
</reference>
<dbReference type="AlphaFoldDB" id="A0A7J4JGT1"/>
<dbReference type="Proteomes" id="UP000564964">
    <property type="component" value="Unassembled WGS sequence"/>
</dbReference>
<comment type="caution">
    <text evidence="1">The sequence shown here is derived from an EMBL/GenBank/DDBJ whole genome shotgun (WGS) entry which is preliminary data.</text>
</comment>
<sequence>MKALFEVKEIVNDWAPPFQKKVSLAEYVVNEAEGFSQFDGTNETVFRLLTVRNGNALVEYNNAFTLKGHEHPQNHQVWVSRNQPISFTFLWGEKGVTKTLLLKDVGVSEQVAQTAEETAAATGPN</sequence>
<reference evidence="2" key="2">
    <citation type="submission" date="2021-03" db="EMBL/GenBank/DDBJ databases">
        <authorList>
            <person name="Jaffe A."/>
        </authorList>
    </citation>
    <scope>NUCLEOTIDE SEQUENCE</scope>
    <source>
        <strain evidence="2">RIFCSPLOWO2_01_FULL_58_19</strain>
    </source>
</reference>